<sequence length="281" mass="30530">MAATNSPCAACKFLRRKCTPECIFAPHFPPEQQEKFVIVHKVYGASNVQKILSDLNACDRQDAVNSLCYEAESRLRDPVYGCSSLIYGLQNRVQNLQGALLDAQKELTKYQEMVMQAHQAMGPAAFQGAQPSPAIMNHPTPHPFASMMGFPHASSSFGPQNNNPNNAFMAHPAPILTEQPQEMIRAFGLPQCSQNIRFEVGSGSNSGAGALGFSPNDPPPPLQVSPQPMLGSLESGLPHHHFQQQLSLQPQQEAATEEHQVQELESQGEGYGDGEIGMASH</sequence>
<reference evidence="2" key="1">
    <citation type="journal article" date="2023" name="Front. Plant Sci.">
        <title>Chromosomal-level genome assembly of Melastoma candidum provides insights into trichome evolution.</title>
        <authorList>
            <person name="Zhong Y."/>
            <person name="Wu W."/>
            <person name="Sun C."/>
            <person name="Zou P."/>
            <person name="Liu Y."/>
            <person name="Dai S."/>
            <person name="Zhou R."/>
        </authorList>
    </citation>
    <scope>NUCLEOTIDE SEQUENCE [LARGE SCALE GENOMIC DNA]</scope>
</reference>
<organism evidence="1 2">
    <name type="scientific">Melastoma candidum</name>
    <dbReference type="NCBI Taxonomy" id="119954"/>
    <lineage>
        <taxon>Eukaryota</taxon>
        <taxon>Viridiplantae</taxon>
        <taxon>Streptophyta</taxon>
        <taxon>Embryophyta</taxon>
        <taxon>Tracheophyta</taxon>
        <taxon>Spermatophyta</taxon>
        <taxon>Magnoliopsida</taxon>
        <taxon>eudicotyledons</taxon>
        <taxon>Gunneridae</taxon>
        <taxon>Pentapetalae</taxon>
        <taxon>rosids</taxon>
        <taxon>malvids</taxon>
        <taxon>Myrtales</taxon>
        <taxon>Melastomataceae</taxon>
        <taxon>Melastomatoideae</taxon>
        <taxon>Melastomateae</taxon>
        <taxon>Melastoma</taxon>
    </lineage>
</organism>
<dbReference type="EMBL" id="CM042882">
    <property type="protein sequence ID" value="KAI4383396.1"/>
    <property type="molecule type" value="Genomic_DNA"/>
</dbReference>
<accession>A0ACB9RYU4</accession>
<protein>
    <submittedName>
        <fullName evidence="1">Uncharacterized protein</fullName>
    </submittedName>
</protein>
<name>A0ACB9RYU4_9MYRT</name>
<proteinExistence type="predicted"/>
<keyword evidence="2" id="KW-1185">Reference proteome</keyword>
<comment type="caution">
    <text evidence="1">The sequence shown here is derived from an EMBL/GenBank/DDBJ whole genome shotgun (WGS) entry which is preliminary data.</text>
</comment>
<evidence type="ECO:0000313" key="2">
    <source>
        <dbReference type="Proteomes" id="UP001057402"/>
    </source>
</evidence>
<dbReference type="Proteomes" id="UP001057402">
    <property type="component" value="Chromosome 3"/>
</dbReference>
<evidence type="ECO:0000313" key="1">
    <source>
        <dbReference type="EMBL" id="KAI4383396.1"/>
    </source>
</evidence>
<gene>
    <name evidence="1" type="ORF">MLD38_009238</name>
</gene>